<name>A0ABU9YF84_9PROT</name>
<comment type="caution">
    <text evidence="1">The sequence shown here is derived from an EMBL/GenBank/DDBJ whole genome shotgun (WGS) entry which is preliminary data.</text>
</comment>
<protein>
    <recommendedName>
        <fullName evidence="3">DUF2384 domain-containing protein</fullName>
    </recommendedName>
</protein>
<evidence type="ECO:0000313" key="2">
    <source>
        <dbReference type="Proteomes" id="UP001413721"/>
    </source>
</evidence>
<dbReference type="Proteomes" id="UP001413721">
    <property type="component" value="Unassembled WGS sequence"/>
</dbReference>
<reference evidence="1 2" key="1">
    <citation type="submission" date="2024-03" db="EMBL/GenBank/DDBJ databases">
        <title>High-quality draft genome sequencing of Tistrella sp. BH-R2-4.</title>
        <authorList>
            <person name="Dong C."/>
        </authorList>
    </citation>
    <scope>NUCLEOTIDE SEQUENCE [LARGE SCALE GENOMIC DNA]</scope>
    <source>
        <strain evidence="1 2">BH-R2-4</strain>
    </source>
</reference>
<sequence>MMEERPARDQAETVSDLPPDLVEQIAHDALDRHYLDTLDQPIRMLGNITPRQAAASPDGRHKVADWLTYLESQSMRHPNAADAVETYSFTWMWRELGVLDLRK</sequence>
<dbReference type="EMBL" id="JBBKTW010000001">
    <property type="protein sequence ID" value="MEN2987437.1"/>
    <property type="molecule type" value="Genomic_DNA"/>
</dbReference>
<accession>A0ABU9YF84</accession>
<evidence type="ECO:0000313" key="1">
    <source>
        <dbReference type="EMBL" id="MEN2987437.1"/>
    </source>
</evidence>
<proteinExistence type="predicted"/>
<organism evidence="1 2">
    <name type="scientific">Tistrella arctica</name>
    <dbReference type="NCBI Taxonomy" id="3133430"/>
    <lineage>
        <taxon>Bacteria</taxon>
        <taxon>Pseudomonadati</taxon>
        <taxon>Pseudomonadota</taxon>
        <taxon>Alphaproteobacteria</taxon>
        <taxon>Geminicoccales</taxon>
        <taxon>Geminicoccaceae</taxon>
        <taxon>Tistrella</taxon>
    </lineage>
</organism>
<evidence type="ECO:0008006" key="3">
    <source>
        <dbReference type="Google" id="ProtNLM"/>
    </source>
</evidence>
<gene>
    <name evidence="1" type="ORF">WG926_03915</name>
</gene>
<dbReference type="RefSeq" id="WP_345936793.1">
    <property type="nucleotide sequence ID" value="NZ_JBBKTW010000001.1"/>
</dbReference>
<keyword evidence="2" id="KW-1185">Reference proteome</keyword>